<protein>
    <recommendedName>
        <fullName evidence="5">Transmembrane protein</fullName>
    </recommendedName>
</protein>
<evidence type="ECO:0000313" key="4">
    <source>
        <dbReference type="Proteomes" id="UP000693970"/>
    </source>
</evidence>
<organism evidence="3 4">
    <name type="scientific">Nitzschia inconspicua</name>
    <dbReference type="NCBI Taxonomy" id="303405"/>
    <lineage>
        <taxon>Eukaryota</taxon>
        <taxon>Sar</taxon>
        <taxon>Stramenopiles</taxon>
        <taxon>Ochrophyta</taxon>
        <taxon>Bacillariophyta</taxon>
        <taxon>Bacillariophyceae</taxon>
        <taxon>Bacillariophycidae</taxon>
        <taxon>Bacillariales</taxon>
        <taxon>Bacillariaceae</taxon>
        <taxon>Nitzschia</taxon>
    </lineage>
</organism>
<keyword evidence="2" id="KW-0812">Transmembrane</keyword>
<dbReference type="EMBL" id="JAGRRH010000007">
    <property type="protein sequence ID" value="KAG7365747.1"/>
    <property type="molecule type" value="Genomic_DNA"/>
</dbReference>
<feature type="region of interest" description="Disordered" evidence="1">
    <location>
        <begin position="163"/>
        <end position="189"/>
    </location>
</feature>
<reference evidence="3" key="1">
    <citation type="journal article" date="2021" name="Sci. Rep.">
        <title>Diploid genomic architecture of Nitzschia inconspicua, an elite biomass production diatom.</title>
        <authorList>
            <person name="Oliver A."/>
            <person name="Podell S."/>
            <person name="Pinowska A."/>
            <person name="Traller J.C."/>
            <person name="Smith S.R."/>
            <person name="McClure R."/>
            <person name="Beliaev A."/>
            <person name="Bohutskyi P."/>
            <person name="Hill E.A."/>
            <person name="Rabines A."/>
            <person name="Zheng H."/>
            <person name="Allen L.Z."/>
            <person name="Kuo A."/>
            <person name="Grigoriev I.V."/>
            <person name="Allen A.E."/>
            <person name="Hazlebeck D."/>
            <person name="Allen E.E."/>
        </authorList>
    </citation>
    <scope>NUCLEOTIDE SEQUENCE</scope>
    <source>
        <strain evidence="3">Hildebrandi</strain>
    </source>
</reference>
<name>A0A9K3LPJ7_9STRA</name>
<evidence type="ECO:0000313" key="3">
    <source>
        <dbReference type="EMBL" id="KAG7365747.1"/>
    </source>
</evidence>
<comment type="caution">
    <text evidence="3">The sequence shown here is derived from an EMBL/GenBank/DDBJ whole genome shotgun (WGS) entry which is preliminary data.</text>
</comment>
<keyword evidence="2" id="KW-0472">Membrane</keyword>
<evidence type="ECO:0000256" key="2">
    <source>
        <dbReference type="SAM" id="Phobius"/>
    </source>
</evidence>
<gene>
    <name evidence="3" type="ORF">IV203_028417</name>
</gene>
<accession>A0A9K3LPJ7</accession>
<feature type="transmembrane region" description="Helical" evidence="2">
    <location>
        <begin position="63"/>
        <end position="81"/>
    </location>
</feature>
<keyword evidence="4" id="KW-1185">Reference proteome</keyword>
<dbReference type="AlphaFoldDB" id="A0A9K3LPJ7"/>
<evidence type="ECO:0000256" key="1">
    <source>
        <dbReference type="SAM" id="MobiDB-lite"/>
    </source>
</evidence>
<keyword evidence="2" id="KW-1133">Transmembrane helix</keyword>
<dbReference type="Proteomes" id="UP000693970">
    <property type="component" value="Unassembled WGS sequence"/>
</dbReference>
<evidence type="ECO:0008006" key="5">
    <source>
        <dbReference type="Google" id="ProtNLM"/>
    </source>
</evidence>
<reference evidence="3" key="2">
    <citation type="submission" date="2021-04" db="EMBL/GenBank/DDBJ databases">
        <authorList>
            <person name="Podell S."/>
        </authorList>
    </citation>
    <scope>NUCLEOTIDE SEQUENCE</scope>
    <source>
        <strain evidence="3">Hildebrandi</strain>
    </source>
</reference>
<proteinExistence type="predicted"/>
<sequence>MKTPNTNNRKPLIGYGAIERKESDIEEHSDIVLGVVPEDDHIAQPTLRLPLNSTSPTRQHRRFLPSIVAVSSFLMVVVLVLNGRFDIFSGNAFLINSSATPGTPPGQNFQGQDWRSWALGVRDYWADKRQAWDEEKATLKAKNATKAEIKEAKASFWNSTLSEFGGGGGGNPWAARYSQYGSSSSDDDA</sequence>